<evidence type="ECO:0000313" key="3">
    <source>
        <dbReference type="Proteomes" id="UP000807115"/>
    </source>
</evidence>
<evidence type="ECO:0000256" key="1">
    <source>
        <dbReference type="SAM" id="MobiDB-lite"/>
    </source>
</evidence>
<feature type="compositionally biased region" description="Pro residues" evidence="1">
    <location>
        <begin position="59"/>
        <end position="71"/>
    </location>
</feature>
<dbReference type="Proteomes" id="UP000807115">
    <property type="component" value="Chromosome 10"/>
</dbReference>
<organism evidence="2 3">
    <name type="scientific">Sorghum bicolor</name>
    <name type="common">Sorghum</name>
    <name type="synonym">Sorghum vulgare</name>
    <dbReference type="NCBI Taxonomy" id="4558"/>
    <lineage>
        <taxon>Eukaryota</taxon>
        <taxon>Viridiplantae</taxon>
        <taxon>Streptophyta</taxon>
        <taxon>Embryophyta</taxon>
        <taxon>Tracheophyta</taxon>
        <taxon>Spermatophyta</taxon>
        <taxon>Magnoliopsida</taxon>
        <taxon>Liliopsida</taxon>
        <taxon>Poales</taxon>
        <taxon>Poaceae</taxon>
        <taxon>PACMAD clade</taxon>
        <taxon>Panicoideae</taxon>
        <taxon>Andropogonodae</taxon>
        <taxon>Andropogoneae</taxon>
        <taxon>Sorghinae</taxon>
        <taxon>Sorghum</taxon>
    </lineage>
</organism>
<sequence>MRPSTPPDRVVPLPTRLLHLSLSSSTSDSTPAARFPLPPRLRETLARLRNGRLGTSAPPLVPSLPGRSPPPRLDATRSCLFPPLVSPVPWLIAASRTLALSGTPWPGAAPAGAFKCV</sequence>
<reference evidence="2" key="2">
    <citation type="submission" date="2020-10" db="EMBL/GenBank/DDBJ databases">
        <authorList>
            <person name="Cooper E.A."/>
            <person name="Brenton Z.W."/>
            <person name="Flinn B.S."/>
            <person name="Jenkins J."/>
            <person name="Shu S."/>
            <person name="Flowers D."/>
            <person name="Luo F."/>
            <person name="Wang Y."/>
            <person name="Xia P."/>
            <person name="Barry K."/>
            <person name="Daum C."/>
            <person name="Lipzen A."/>
            <person name="Yoshinaga Y."/>
            <person name="Schmutz J."/>
            <person name="Saski C."/>
            <person name="Vermerris W."/>
            <person name="Kresovich S."/>
        </authorList>
    </citation>
    <scope>NUCLEOTIDE SEQUENCE</scope>
</reference>
<dbReference type="EMBL" id="CM027689">
    <property type="protein sequence ID" value="KAG0514489.1"/>
    <property type="molecule type" value="Genomic_DNA"/>
</dbReference>
<name>A0A921Q2S0_SORBI</name>
<protein>
    <submittedName>
        <fullName evidence="2">Uncharacterized protein</fullName>
    </submittedName>
</protein>
<proteinExistence type="predicted"/>
<comment type="caution">
    <text evidence="2">The sequence shown here is derived from an EMBL/GenBank/DDBJ whole genome shotgun (WGS) entry which is preliminary data.</text>
</comment>
<gene>
    <name evidence="2" type="ORF">BDA96_10G196200</name>
</gene>
<reference evidence="2" key="1">
    <citation type="journal article" date="2019" name="BMC Genomics">
        <title>A new reference genome for Sorghum bicolor reveals high levels of sequence similarity between sweet and grain genotypes: implications for the genetics of sugar metabolism.</title>
        <authorList>
            <person name="Cooper E.A."/>
            <person name="Brenton Z.W."/>
            <person name="Flinn B.S."/>
            <person name="Jenkins J."/>
            <person name="Shu S."/>
            <person name="Flowers D."/>
            <person name="Luo F."/>
            <person name="Wang Y."/>
            <person name="Xia P."/>
            <person name="Barry K."/>
            <person name="Daum C."/>
            <person name="Lipzen A."/>
            <person name="Yoshinaga Y."/>
            <person name="Schmutz J."/>
            <person name="Saski C."/>
            <person name="Vermerris W."/>
            <person name="Kresovich S."/>
        </authorList>
    </citation>
    <scope>NUCLEOTIDE SEQUENCE</scope>
</reference>
<evidence type="ECO:0000313" key="2">
    <source>
        <dbReference type="EMBL" id="KAG0514489.1"/>
    </source>
</evidence>
<dbReference type="AlphaFoldDB" id="A0A921Q2S0"/>
<feature type="region of interest" description="Disordered" evidence="1">
    <location>
        <begin position="48"/>
        <end position="71"/>
    </location>
</feature>
<accession>A0A921Q2S0</accession>